<reference evidence="1 2" key="1">
    <citation type="journal article" date="2018" name="Front. Plant Sci.">
        <title>Red Clover (Trifolium pratense) and Zigzag Clover (T. medium) - A Picture of Genomic Similarities and Differences.</title>
        <authorList>
            <person name="Dluhosova J."/>
            <person name="Istvanek J."/>
            <person name="Nedelnik J."/>
            <person name="Repkova J."/>
        </authorList>
    </citation>
    <scope>NUCLEOTIDE SEQUENCE [LARGE SCALE GENOMIC DNA]</scope>
    <source>
        <strain evidence="2">cv. 10/8</strain>
        <tissue evidence="1">Leaf</tissue>
    </source>
</reference>
<proteinExistence type="predicted"/>
<evidence type="ECO:0000313" key="2">
    <source>
        <dbReference type="Proteomes" id="UP000265520"/>
    </source>
</evidence>
<protein>
    <submittedName>
        <fullName evidence="1">Uncharacterized protein</fullName>
    </submittedName>
</protein>
<organism evidence="1 2">
    <name type="scientific">Trifolium medium</name>
    <dbReference type="NCBI Taxonomy" id="97028"/>
    <lineage>
        <taxon>Eukaryota</taxon>
        <taxon>Viridiplantae</taxon>
        <taxon>Streptophyta</taxon>
        <taxon>Embryophyta</taxon>
        <taxon>Tracheophyta</taxon>
        <taxon>Spermatophyta</taxon>
        <taxon>Magnoliopsida</taxon>
        <taxon>eudicotyledons</taxon>
        <taxon>Gunneridae</taxon>
        <taxon>Pentapetalae</taxon>
        <taxon>rosids</taxon>
        <taxon>fabids</taxon>
        <taxon>Fabales</taxon>
        <taxon>Fabaceae</taxon>
        <taxon>Papilionoideae</taxon>
        <taxon>50 kb inversion clade</taxon>
        <taxon>NPAAA clade</taxon>
        <taxon>Hologalegina</taxon>
        <taxon>IRL clade</taxon>
        <taxon>Trifolieae</taxon>
        <taxon>Trifolium</taxon>
    </lineage>
</organism>
<sequence length="51" mass="5384">VIPATVCDCLRHGSETSINVDVKPTVPLPTGGVSDHMAYPTTAIVDFDVLM</sequence>
<dbReference type="AlphaFoldDB" id="A0A392S1N3"/>
<name>A0A392S1N3_9FABA</name>
<comment type="caution">
    <text evidence="1">The sequence shown here is derived from an EMBL/GenBank/DDBJ whole genome shotgun (WGS) entry which is preliminary data.</text>
</comment>
<dbReference type="EMBL" id="LXQA010303158">
    <property type="protein sequence ID" value="MCI42332.1"/>
    <property type="molecule type" value="Genomic_DNA"/>
</dbReference>
<keyword evidence="2" id="KW-1185">Reference proteome</keyword>
<evidence type="ECO:0000313" key="1">
    <source>
        <dbReference type="EMBL" id="MCI42332.1"/>
    </source>
</evidence>
<dbReference type="Proteomes" id="UP000265520">
    <property type="component" value="Unassembled WGS sequence"/>
</dbReference>
<feature type="non-terminal residue" evidence="1">
    <location>
        <position position="1"/>
    </location>
</feature>
<accession>A0A392S1N3</accession>